<sequence length="107" mass="12392">MKEEVNISIENLIKNHDILVFMKGSKLMPLCSFSNTVIQILNKFNISYCTVNVLENNDIRHQIKIYSKWPTIPQVYIDGEFIGGADIILDLYNTSKLHEMLEKFINS</sequence>
<evidence type="ECO:0000256" key="3">
    <source>
        <dbReference type="ARBA" id="ARBA00022723"/>
    </source>
</evidence>
<geneLocation type="chloroplast" evidence="10"/>
<dbReference type="Gene3D" id="3.40.30.10">
    <property type="entry name" value="Glutaredoxin"/>
    <property type="match status" value="1"/>
</dbReference>
<dbReference type="InterPro" id="IPR036249">
    <property type="entry name" value="Thioredoxin-like_sf"/>
</dbReference>
<keyword evidence="10" id="KW-0934">Plastid</keyword>
<evidence type="ECO:0000256" key="8">
    <source>
        <dbReference type="PIRSR" id="PIRSR005894-2"/>
    </source>
</evidence>
<proteinExistence type="inferred from homology"/>
<dbReference type="GO" id="GO:0015036">
    <property type="term" value="F:disulfide oxidoreductase activity"/>
    <property type="evidence" value="ECO:0007669"/>
    <property type="project" value="InterPro"/>
</dbReference>
<dbReference type="InterPro" id="IPR002109">
    <property type="entry name" value="Glutaredoxin"/>
</dbReference>
<keyword evidence="10" id="KW-0150">Chloroplast</keyword>
<keyword evidence="5 8" id="KW-0411">Iron-sulfur</keyword>
<organism evidence="10">
    <name type="scientific">Kappaphycus alvarezii</name>
    <dbReference type="NCBI Taxonomy" id="38544"/>
    <lineage>
        <taxon>Eukaryota</taxon>
        <taxon>Rhodophyta</taxon>
        <taxon>Florideophyceae</taxon>
        <taxon>Rhodymeniophycidae</taxon>
        <taxon>Gigartinales</taxon>
        <taxon>Solieriaceae</taxon>
        <taxon>Kappaphycus</taxon>
    </lineage>
</organism>
<reference evidence="10" key="1">
    <citation type="submission" date="2016-03" db="EMBL/GenBank/DDBJ databases">
        <title>Complete plastid genome of Kappaphycus alvarezii.</title>
        <authorList>
            <person name="Zhang L."/>
            <person name="Liu T."/>
            <person name="Liu N."/>
        </authorList>
    </citation>
    <scope>NUCLEOTIDE SEQUENCE</scope>
</reference>
<evidence type="ECO:0000256" key="1">
    <source>
        <dbReference type="ARBA" id="ARBA00009630"/>
    </source>
</evidence>
<protein>
    <recommendedName>
        <fullName evidence="7">Glutaredoxin</fullName>
    </recommendedName>
</protein>
<comment type="similarity">
    <text evidence="1 7">Belongs to the glutaredoxin family. Monothiol subfamily.</text>
</comment>
<dbReference type="PANTHER" id="PTHR10293:SF16">
    <property type="entry name" value="GLUTAREDOXIN-RELATED PROTEIN 5, MITOCHONDRIAL"/>
    <property type="match status" value="1"/>
</dbReference>
<dbReference type="GO" id="GO:0046872">
    <property type="term" value="F:metal ion binding"/>
    <property type="evidence" value="ECO:0007669"/>
    <property type="project" value="UniProtKB-KW"/>
</dbReference>
<gene>
    <name evidence="10" type="primary">ycf64</name>
    <name evidence="10" type="ORF">mogbl228</name>
</gene>
<feature type="binding site" evidence="8">
    <location>
        <position position="31"/>
    </location>
    <ligand>
        <name>[2Fe-2S] cluster</name>
        <dbReference type="ChEBI" id="CHEBI:190135"/>
        <note>ligand shared between dimeric partners</note>
    </ligand>
</feature>
<dbReference type="PROSITE" id="PS51354">
    <property type="entry name" value="GLUTAREDOXIN_2"/>
    <property type="match status" value="1"/>
</dbReference>
<name>A0A2H4FQL3_9FLOR</name>
<evidence type="ECO:0000256" key="6">
    <source>
        <dbReference type="ARBA" id="ARBA00023284"/>
    </source>
</evidence>
<evidence type="ECO:0000259" key="9">
    <source>
        <dbReference type="Pfam" id="PF00462"/>
    </source>
</evidence>
<dbReference type="PIRSF" id="PIRSF005894">
    <property type="entry name" value="Monothiol_GRX"/>
    <property type="match status" value="1"/>
</dbReference>
<dbReference type="CDD" id="cd03028">
    <property type="entry name" value="GRX_PICOT_like"/>
    <property type="match status" value="1"/>
</dbReference>
<evidence type="ECO:0000256" key="5">
    <source>
        <dbReference type="ARBA" id="ARBA00023014"/>
    </source>
</evidence>
<dbReference type="SMR" id="A0A2H4FQL3"/>
<feature type="domain" description="Glutaredoxin" evidence="9">
    <location>
        <begin position="18"/>
        <end position="82"/>
    </location>
</feature>
<dbReference type="SUPFAM" id="SSF52833">
    <property type="entry name" value="Thioredoxin-like"/>
    <property type="match status" value="1"/>
</dbReference>
<keyword evidence="2 8" id="KW-0001">2Fe-2S</keyword>
<dbReference type="PANTHER" id="PTHR10293">
    <property type="entry name" value="GLUTAREDOXIN FAMILY MEMBER"/>
    <property type="match status" value="1"/>
</dbReference>
<evidence type="ECO:0000256" key="2">
    <source>
        <dbReference type="ARBA" id="ARBA00022714"/>
    </source>
</evidence>
<dbReference type="NCBIfam" id="TIGR00365">
    <property type="entry name" value="Grx4 family monothiol glutaredoxin"/>
    <property type="match status" value="1"/>
</dbReference>
<evidence type="ECO:0000313" key="10">
    <source>
        <dbReference type="EMBL" id="AOV83803.1"/>
    </source>
</evidence>
<keyword evidence="6" id="KW-0676">Redox-active center</keyword>
<dbReference type="GO" id="GO:0005739">
    <property type="term" value="C:mitochondrion"/>
    <property type="evidence" value="ECO:0007669"/>
    <property type="project" value="UniProtKB-ARBA"/>
</dbReference>
<dbReference type="Pfam" id="PF00462">
    <property type="entry name" value="Glutaredoxin"/>
    <property type="match status" value="1"/>
</dbReference>
<keyword evidence="4 8" id="KW-0408">Iron</keyword>
<keyword evidence="3 8" id="KW-0479">Metal-binding</keyword>
<dbReference type="EMBL" id="KU892652">
    <property type="protein sequence ID" value="AOV83803.1"/>
    <property type="molecule type" value="Genomic_DNA"/>
</dbReference>
<evidence type="ECO:0000256" key="4">
    <source>
        <dbReference type="ARBA" id="ARBA00023004"/>
    </source>
</evidence>
<dbReference type="InterPro" id="IPR033658">
    <property type="entry name" value="GRX_PICOT-like"/>
</dbReference>
<accession>A0A2H4FQL3</accession>
<dbReference type="InterPro" id="IPR004480">
    <property type="entry name" value="Monothiol_GRX-rel"/>
</dbReference>
<dbReference type="AlphaFoldDB" id="A0A2H4FQL3"/>
<dbReference type="GO" id="GO:0051537">
    <property type="term" value="F:2 iron, 2 sulfur cluster binding"/>
    <property type="evidence" value="ECO:0007669"/>
    <property type="project" value="UniProtKB-KW"/>
</dbReference>
<evidence type="ECO:0000256" key="7">
    <source>
        <dbReference type="PIRNR" id="PIRNR005894"/>
    </source>
</evidence>
<dbReference type="InterPro" id="IPR014434">
    <property type="entry name" value="Monothiol_GRX"/>
</dbReference>